<feature type="transmembrane region" description="Helical" evidence="8">
    <location>
        <begin position="251"/>
        <end position="272"/>
    </location>
</feature>
<feature type="transmembrane region" description="Helical" evidence="8">
    <location>
        <begin position="334"/>
        <end position="352"/>
    </location>
</feature>
<dbReference type="InterPro" id="IPR005829">
    <property type="entry name" value="Sugar_transporter_CS"/>
</dbReference>
<feature type="domain" description="Major facilitator superfamily (MFS) profile" evidence="9">
    <location>
        <begin position="40"/>
        <end position="531"/>
    </location>
</feature>
<dbReference type="CDD" id="cd17321">
    <property type="entry name" value="MFS_MMR_MDR_like"/>
    <property type="match status" value="1"/>
</dbReference>
<dbReference type="GO" id="GO:0005886">
    <property type="term" value="C:plasma membrane"/>
    <property type="evidence" value="ECO:0007669"/>
    <property type="project" value="UniProtKB-SubCell"/>
</dbReference>
<feature type="transmembrane region" description="Helical" evidence="8">
    <location>
        <begin position="293"/>
        <end position="314"/>
    </location>
</feature>
<name>A6WAW5_KINRD</name>
<keyword evidence="6 8" id="KW-0472">Membrane</keyword>
<reference evidence="11" key="1">
    <citation type="journal article" date="2008" name="PLoS ONE">
        <title>Survival in nuclear waste, extreme resistance, and potential applications gleaned from the genome sequence of Kineococcus radiotolerans SRS30216.</title>
        <authorList>
            <person name="Bagwell C.E."/>
            <person name="Bhat S."/>
            <person name="Hawkins G.M."/>
            <person name="Smith B.W."/>
            <person name="Biswas T."/>
            <person name="Hoover T.R."/>
            <person name="Saunders E."/>
            <person name="Han C.S."/>
            <person name="Tsodikov O.V."/>
            <person name="Shimkets L.J."/>
        </authorList>
    </citation>
    <scope>NUCLEOTIDE SEQUENCE [LARGE SCALE GENOMIC DNA]</scope>
    <source>
        <strain evidence="11">ATCC BAA-149 / DSM 14245 / SRS30216</strain>
    </source>
</reference>
<proteinExistence type="predicted"/>
<accession>A6WAW5</accession>
<evidence type="ECO:0000256" key="1">
    <source>
        <dbReference type="ARBA" id="ARBA00004651"/>
    </source>
</evidence>
<feature type="transmembrane region" description="Helical" evidence="8">
    <location>
        <begin position="164"/>
        <end position="184"/>
    </location>
</feature>
<evidence type="ECO:0000256" key="8">
    <source>
        <dbReference type="SAM" id="Phobius"/>
    </source>
</evidence>
<keyword evidence="2" id="KW-0813">Transport</keyword>
<dbReference type="Proteomes" id="UP000001116">
    <property type="component" value="Chromosome"/>
</dbReference>
<evidence type="ECO:0000256" key="2">
    <source>
        <dbReference type="ARBA" id="ARBA00022448"/>
    </source>
</evidence>
<dbReference type="eggNOG" id="COG0477">
    <property type="taxonomic scope" value="Bacteria"/>
</dbReference>
<keyword evidence="11" id="KW-1185">Reference proteome</keyword>
<dbReference type="Gene3D" id="1.20.1250.20">
    <property type="entry name" value="MFS general substrate transporter like domains"/>
    <property type="match status" value="1"/>
</dbReference>
<evidence type="ECO:0000256" key="5">
    <source>
        <dbReference type="ARBA" id="ARBA00022989"/>
    </source>
</evidence>
<dbReference type="EMBL" id="CP000750">
    <property type="protein sequence ID" value="ABS03954.1"/>
    <property type="molecule type" value="Genomic_DNA"/>
</dbReference>
<dbReference type="KEGG" id="kra:Krad_2478"/>
<dbReference type="STRING" id="266940.Krad_2478"/>
<keyword evidence="5 8" id="KW-1133">Transmembrane helix</keyword>
<evidence type="ECO:0000259" key="9">
    <source>
        <dbReference type="PROSITE" id="PS50850"/>
    </source>
</evidence>
<comment type="subcellular location">
    <subcellularLocation>
        <location evidence="1">Cell membrane</location>
        <topology evidence="1">Multi-pass membrane protein</topology>
    </subcellularLocation>
</comment>
<evidence type="ECO:0000313" key="11">
    <source>
        <dbReference type="Proteomes" id="UP000001116"/>
    </source>
</evidence>
<dbReference type="PANTHER" id="PTHR42718:SF47">
    <property type="entry name" value="METHYL VIOLOGEN RESISTANCE PROTEIN SMVA"/>
    <property type="match status" value="1"/>
</dbReference>
<evidence type="ECO:0000256" key="4">
    <source>
        <dbReference type="ARBA" id="ARBA00022692"/>
    </source>
</evidence>
<dbReference type="PROSITE" id="PS50850">
    <property type="entry name" value="MFS"/>
    <property type="match status" value="1"/>
</dbReference>
<feature type="transmembrane region" description="Helical" evidence="8">
    <location>
        <begin position="226"/>
        <end position="245"/>
    </location>
</feature>
<sequence length="537" mass="54227">MTTTPPAGPTGPTGTAGPTGVIGVTTGAGPARAGKRAWLALIVLTLAVVLLAVDGTVLALAIPALTADLNPSGTQILWTGDIYSFMIAGLLVTMGNVADRVGRKRLLLIGSVGFGLSSTLGAFAPNPELLIAARAFLGFFGAMIMPSTLSILRNLFDDPRQRATAVAVWAAGATGGAAIGPLIGGALLEHFWWGSVFLLNVPVMLIVLIAGIALLPESRNPAGNRIDLPSAALSVLTIVPIVYAIKHLAGSGFDASVVLTAVIGLIAGAVFVRRQRRLTHPLVDVSLFKVPAFAGAVAAETIAIFAFIGLLFFFSQYLQLVRGLSPLQAGLIELPATLASMAVIAIAGFVLGRFGRGRAIAIGMLTSALGLGLLAAAEGVSGYLLLCVAIAVCGLGAGLSTTLATDAVVSAVPKERAGAASSVSETAYELGVALGIAVLGSLQVALYRANLEGSGALPATLPDGLRTAIEDSLAGAAAALGRGSLDTTAATGIMAAAQHAFTEAMQVTSVIAALLLVVSAIVAWRTIPSPLGKDTAR</sequence>
<evidence type="ECO:0000256" key="3">
    <source>
        <dbReference type="ARBA" id="ARBA00022475"/>
    </source>
</evidence>
<dbReference type="InterPro" id="IPR020846">
    <property type="entry name" value="MFS_dom"/>
</dbReference>
<feature type="transmembrane region" description="Helical" evidence="8">
    <location>
        <begin position="190"/>
        <end position="214"/>
    </location>
</feature>
<dbReference type="GO" id="GO:0022857">
    <property type="term" value="F:transmembrane transporter activity"/>
    <property type="evidence" value="ECO:0007669"/>
    <property type="project" value="InterPro"/>
</dbReference>
<dbReference type="RefSeq" id="WP_012087831.1">
    <property type="nucleotide sequence ID" value="NC_009664.2"/>
</dbReference>
<feature type="transmembrane region" description="Helical" evidence="8">
    <location>
        <begin position="106"/>
        <end position="125"/>
    </location>
</feature>
<feature type="transmembrane region" description="Helical" evidence="8">
    <location>
        <begin position="383"/>
        <end position="409"/>
    </location>
</feature>
<dbReference type="Gene3D" id="1.20.1720.10">
    <property type="entry name" value="Multidrug resistance protein D"/>
    <property type="match status" value="1"/>
</dbReference>
<dbReference type="InterPro" id="IPR036259">
    <property type="entry name" value="MFS_trans_sf"/>
</dbReference>
<organism evidence="10 11">
    <name type="scientific">Kineococcus radiotolerans (strain ATCC BAA-149 / DSM 14245 / SRS30216)</name>
    <dbReference type="NCBI Taxonomy" id="266940"/>
    <lineage>
        <taxon>Bacteria</taxon>
        <taxon>Bacillati</taxon>
        <taxon>Actinomycetota</taxon>
        <taxon>Actinomycetes</taxon>
        <taxon>Kineosporiales</taxon>
        <taxon>Kineosporiaceae</taxon>
        <taxon>Kineococcus</taxon>
    </lineage>
</organism>
<protein>
    <submittedName>
        <fullName evidence="10">Drug resistance transporter, EmrB/QacA subfamily</fullName>
    </submittedName>
</protein>
<evidence type="ECO:0000256" key="6">
    <source>
        <dbReference type="ARBA" id="ARBA00023136"/>
    </source>
</evidence>
<dbReference type="HOGENOM" id="CLU_000960_28_2_11"/>
<dbReference type="AlphaFoldDB" id="A6WAW5"/>
<feature type="transmembrane region" description="Helical" evidence="8">
    <location>
        <begin position="504"/>
        <end position="524"/>
    </location>
</feature>
<dbReference type="Pfam" id="PF07690">
    <property type="entry name" value="MFS_1"/>
    <property type="match status" value="1"/>
</dbReference>
<feature type="transmembrane region" description="Helical" evidence="8">
    <location>
        <begin position="38"/>
        <end position="64"/>
    </location>
</feature>
<feature type="transmembrane region" description="Helical" evidence="8">
    <location>
        <begin position="131"/>
        <end position="152"/>
    </location>
</feature>
<dbReference type="InterPro" id="IPR011701">
    <property type="entry name" value="MFS"/>
</dbReference>
<feature type="transmembrane region" description="Helical" evidence="8">
    <location>
        <begin position="359"/>
        <end position="377"/>
    </location>
</feature>
<dbReference type="SUPFAM" id="SSF103473">
    <property type="entry name" value="MFS general substrate transporter"/>
    <property type="match status" value="1"/>
</dbReference>
<dbReference type="PROSITE" id="PS00216">
    <property type="entry name" value="SUGAR_TRANSPORT_1"/>
    <property type="match status" value="1"/>
</dbReference>
<keyword evidence="3" id="KW-1003">Cell membrane</keyword>
<feature type="transmembrane region" description="Helical" evidence="8">
    <location>
        <begin position="76"/>
        <end position="94"/>
    </location>
</feature>
<evidence type="ECO:0000256" key="7">
    <source>
        <dbReference type="SAM" id="MobiDB-lite"/>
    </source>
</evidence>
<feature type="region of interest" description="Disordered" evidence="7">
    <location>
        <begin position="1"/>
        <end position="22"/>
    </location>
</feature>
<evidence type="ECO:0000313" key="10">
    <source>
        <dbReference type="EMBL" id="ABS03954.1"/>
    </source>
</evidence>
<dbReference type="PANTHER" id="PTHR42718">
    <property type="entry name" value="MAJOR FACILITATOR SUPERFAMILY MULTIDRUG TRANSPORTER MFSC"/>
    <property type="match status" value="1"/>
</dbReference>
<gene>
    <name evidence="10" type="ordered locus">Krad_2478</name>
</gene>
<keyword evidence="4 8" id="KW-0812">Transmembrane</keyword>